<gene>
    <name evidence="3" type="ORF">I6G51_08000</name>
    <name evidence="4" type="ORF">NCTC10288_01293</name>
</gene>
<dbReference type="AlphaFoldDB" id="A0A2X4RDH3"/>
<dbReference type="Proteomes" id="UP000249264">
    <property type="component" value="Chromosome 1"/>
</dbReference>
<keyword evidence="6" id="KW-1185">Reference proteome</keyword>
<feature type="compositionally biased region" description="Basic and acidic residues" evidence="1">
    <location>
        <begin position="24"/>
        <end position="41"/>
    </location>
</feature>
<dbReference type="EMBL" id="LS483460">
    <property type="protein sequence ID" value="SQH99989.1"/>
    <property type="molecule type" value="Genomic_DNA"/>
</dbReference>
<proteinExistence type="predicted"/>
<organism evidence="4 5">
    <name type="scientific">Corynebacterium minutissimum</name>
    <dbReference type="NCBI Taxonomy" id="38301"/>
    <lineage>
        <taxon>Bacteria</taxon>
        <taxon>Bacillati</taxon>
        <taxon>Actinomycetota</taxon>
        <taxon>Actinomycetes</taxon>
        <taxon>Mycobacteriales</taxon>
        <taxon>Corynebacteriaceae</taxon>
        <taxon>Corynebacterium</taxon>
    </lineage>
</organism>
<feature type="transmembrane region" description="Helical" evidence="2">
    <location>
        <begin position="102"/>
        <end position="123"/>
    </location>
</feature>
<keyword evidence="2" id="KW-0812">Transmembrane</keyword>
<evidence type="ECO:0000313" key="3">
    <source>
        <dbReference type="EMBL" id="QPS58874.1"/>
    </source>
</evidence>
<dbReference type="RefSeq" id="WP_039675301.1">
    <property type="nucleotide sequence ID" value="NZ_CP065689.1"/>
</dbReference>
<keyword evidence="2" id="KW-0472">Membrane</keyword>
<evidence type="ECO:0000313" key="6">
    <source>
        <dbReference type="Proteomes" id="UP000594905"/>
    </source>
</evidence>
<dbReference type="STRING" id="38301.NX84_07145"/>
<keyword evidence="2" id="KW-1133">Transmembrane helix</keyword>
<evidence type="ECO:0000256" key="1">
    <source>
        <dbReference type="SAM" id="MobiDB-lite"/>
    </source>
</evidence>
<dbReference type="OrthoDB" id="4422904at2"/>
<evidence type="ECO:0000256" key="2">
    <source>
        <dbReference type="SAM" id="Phobius"/>
    </source>
</evidence>
<name>A0A2X4RDH3_9CORY</name>
<reference evidence="3 6" key="2">
    <citation type="submission" date="2020-12" db="EMBL/GenBank/DDBJ databases">
        <title>FDA dAtabase for Regulatory Grade micrObial Sequences (FDA-ARGOS): Supporting development and validation of Infectious Disease Dx tests.</title>
        <authorList>
            <person name="Sproer C."/>
            <person name="Gronow S."/>
            <person name="Severitt S."/>
            <person name="Schroder I."/>
            <person name="Tallon L."/>
            <person name="Sadzewicz L."/>
            <person name="Zhao X."/>
            <person name="Boylan J."/>
            <person name="Ott S."/>
            <person name="Bowen H."/>
            <person name="Vavikolanu K."/>
            <person name="Mehta A."/>
            <person name="Aluvathingal J."/>
            <person name="Nadendla S."/>
            <person name="Lowell S."/>
            <person name="Myers T."/>
            <person name="Yan Y."/>
            <person name="Sichtig H."/>
        </authorList>
    </citation>
    <scope>NUCLEOTIDE SEQUENCE [LARGE SCALE GENOMIC DNA]</scope>
    <source>
        <strain evidence="3 6">FDAARGOS_894</strain>
    </source>
</reference>
<dbReference type="Proteomes" id="UP000594905">
    <property type="component" value="Chromosome"/>
</dbReference>
<sequence length="259" mass="28722">MTHSPIRFPRTKLKISGRFPESLAPKESETHDSQPRQEIDRSGIREAIDSTGLPPGRASVHDTLFGFVFGFFGVIAAVLASGIGFVTLLLGGSQEGIDSGLLYGLPITVVLAVLFLWLAIFLVRSERQRAKRMAAAWKNGWIEYRPALIGELVLHRRRRSDDSTDHFYKAPLLVLQPDGSMPKAHSAEFRSGNPNWLKMRGFTVADGPLVATVDFNHNNGWHVVAYRADDPNPTPVLQHGLSKEQVEAVLTFAENSWVK</sequence>
<accession>A0A2X4RDH3</accession>
<evidence type="ECO:0000313" key="4">
    <source>
        <dbReference type="EMBL" id="SQH99989.1"/>
    </source>
</evidence>
<dbReference type="GeneID" id="70783196"/>
<evidence type="ECO:0000313" key="5">
    <source>
        <dbReference type="Proteomes" id="UP000249264"/>
    </source>
</evidence>
<dbReference type="KEGG" id="cmin:NCTC10288_01293"/>
<reference evidence="4 5" key="1">
    <citation type="submission" date="2018-06" db="EMBL/GenBank/DDBJ databases">
        <authorList>
            <consortium name="Pathogen Informatics"/>
            <person name="Doyle S."/>
        </authorList>
    </citation>
    <scope>NUCLEOTIDE SEQUENCE [LARGE SCALE GENOMIC DNA]</scope>
    <source>
        <strain evidence="4 5">NCTC10288</strain>
    </source>
</reference>
<dbReference type="EMBL" id="CP065689">
    <property type="protein sequence ID" value="QPS58874.1"/>
    <property type="molecule type" value="Genomic_DNA"/>
</dbReference>
<protein>
    <submittedName>
        <fullName evidence="4">Uncharacterized protein</fullName>
    </submittedName>
</protein>
<feature type="region of interest" description="Disordered" evidence="1">
    <location>
        <begin position="17"/>
        <end position="41"/>
    </location>
</feature>
<feature type="transmembrane region" description="Helical" evidence="2">
    <location>
        <begin position="64"/>
        <end position="90"/>
    </location>
</feature>